<dbReference type="InterPro" id="IPR036465">
    <property type="entry name" value="vWFA_dom_sf"/>
</dbReference>
<evidence type="ECO:0000313" key="1">
    <source>
        <dbReference type="EMBL" id="ARF08197.1"/>
    </source>
</evidence>
<gene>
    <name evidence="1" type="ORF">Catovirus_1_247</name>
</gene>
<dbReference type="EMBL" id="KY684083">
    <property type="protein sequence ID" value="ARF08197.1"/>
    <property type="molecule type" value="Genomic_DNA"/>
</dbReference>
<name>A0A1V0S913_9VIRU</name>
<sequence length="1032" mass="119460">MKAYVYKFGDKYVANIFVENISEKQKLSNDDVELAIILDISGSMGDNVNKIVTQFIPSLMTELKFKSNDKVQLITFTDSVQTHYYYIKDAMNSRLCNQGCTYMSQTIPELYNNMVRSGKNKLRLLTISDGAIDDQEKTIENSISYADKLKTKFSINSHAIRLLTSTWGQPDTRGLASILQFSNVKQKCELLDVESSVDYYKLGKQISQYFINDGLDNACVLDDPDNNILLNPWDEKTESKITLSSGNNLIWLKDLSKNLKVNGTNIELSLFNENVTIDNYKNIIKDNLDKYFERIKILKVMNTQQSLAEVNKIVEYFTSFEKKLIQNDTNVIDILKDNKLSSRFNFIKQTIERTKRTISHQMEQLANNDKVAKLNSAQLADYLRNTDDQTRTGKALARRVLETTSDLDFNTTVRNEIIQMHKHLNELKDVDSTGHTRSFYNLETTLDGIKTVCKLVDDNVIDSIDINDILQLINIVGVACYSQVGDYPDPMSYRCKDIYSGCFVSLSDVLTYHLVSKGMCMQTFGTKKDIINVIPFFDDERIHRFLIKYAPKLLEYVAGVGMRRILGEINNTYMYTVCAGVWKMAEILNKKENRTTLNITTFKNLLDTFMQISGNYFDHLVDIVNKQCKTSNNYYLNYCGITNMINPIVKLYRLGKNEHMSSIMRSLYSFETYQMMKKGFRVENGTEHIKNTLHQLLSIDVEKNSTKVSKLFESEEQNLVFYDNYQADKEKLAEMSKSIWFVDYLIQLFNFINCYVNSGDNLIESIKNVPELTDDYICKCLDINYDLENFKLFNIVQAHIYNDKQSRCDDEKQIELTPDLKEFSSGQTMVREYVKSQFKEKYEYDLKKKESEENSLLLCELLAKLCESDEEEFCDLLKNGVTRMNKTLMINNSSSEAAQLLLGKLLDIKSCVKNRKQKIWITVFGKNENGDIIWNKGNTILIKADMFKHILESLGEKEFWQKFSSYYQENRSFAYRDSDKPNRHTHCNSKPSYYSMGYTTLADFIGSVSEKTWQEYKATHHNCCGIDKLENK</sequence>
<protein>
    <submittedName>
        <fullName evidence="1">Uncharacterized protein</fullName>
    </submittedName>
</protein>
<dbReference type="Gene3D" id="3.40.50.410">
    <property type="entry name" value="von Willebrand factor, type A domain"/>
    <property type="match status" value="1"/>
</dbReference>
<proteinExistence type="predicted"/>
<accession>A0A1V0S913</accession>
<dbReference type="SUPFAM" id="SSF53300">
    <property type="entry name" value="vWA-like"/>
    <property type="match status" value="1"/>
</dbReference>
<organism evidence="1">
    <name type="scientific">Catovirus CTV1</name>
    <dbReference type="NCBI Taxonomy" id="1977631"/>
    <lineage>
        <taxon>Viruses</taxon>
        <taxon>Varidnaviria</taxon>
        <taxon>Bamfordvirae</taxon>
        <taxon>Nucleocytoviricota</taxon>
        <taxon>Megaviricetes</taxon>
        <taxon>Imitervirales</taxon>
        <taxon>Mimiviridae</taxon>
        <taxon>Klosneuvirinae</taxon>
        <taxon>Catovirus</taxon>
    </lineage>
</organism>
<reference evidence="1" key="1">
    <citation type="journal article" date="2017" name="Science">
        <title>Giant viruses with an expanded complement of translation system components.</title>
        <authorList>
            <person name="Schulz F."/>
            <person name="Yutin N."/>
            <person name="Ivanova N.N."/>
            <person name="Ortega D.R."/>
            <person name="Lee T.K."/>
            <person name="Vierheilig J."/>
            <person name="Daims H."/>
            <person name="Horn M."/>
            <person name="Wagner M."/>
            <person name="Jensen G.J."/>
            <person name="Kyrpides N.C."/>
            <person name="Koonin E.V."/>
            <person name="Woyke T."/>
        </authorList>
    </citation>
    <scope>NUCLEOTIDE SEQUENCE</scope>
    <source>
        <strain evidence="1">CTV1</strain>
    </source>
</reference>